<dbReference type="EMBL" id="FOQY01000012">
    <property type="protein sequence ID" value="SFJ76898.1"/>
    <property type="molecule type" value="Genomic_DNA"/>
</dbReference>
<comment type="catalytic activity">
    <reaction evidence="23">
        <text>tetradecanoyl-CoA + H2O = tetradecanoate + CoA + H(+)</text>
        <dbReference type="Rhea" id="RHEA:40119"/>
        <dbReference type="ChEBI" id="CHEBI:15377"/>
        <dbReference type="ChEBI" id="CHEBI:15378"/>
        <dbReference type="ChEBI" id="CHEBI:30807"/>
        <dbReference type="ChEBI" id="CHEBI:57287"/>
        <dbReference type="ChEBI" id="CHEBI:57385"/>
    </reaction>
    <physiologicalReaction direction="left-to-right" evidence="23">
        <dbReference type="Rhea" id="RHEA:40120"/>
    </physiologicalReaction>
</comment>
<dbReference type="GO" id="GO:0005737">
    <property type="term" value="C:cytoplasm"/>
    <property type="evidence" value="ECO:0007669"/>
    <property type="project" value="UniProtKB-SubCell"/>
</dbReference>
<evidence type="ECO:0000256" key="3">
    <source>
        <dbReference type="ARBA" id="ARBA00004632"/>
    </source>
</evidence>
<evidence type="ECO:0000313" key="25">
    <source>
        <dbReference type="EMBL" id="SFJ76898.1"/>
    </source>
</evidence>
<evidence type="ECO:0000256" key="22">
    <source>
        <dbReference type="ARBA" id="ARBA00048074"/>
    </source>
</evidence>
<dbReference type="Gene3D" id="3.10.129.10">
    <property type="entry name" value="Hotdog Thioesterase"/>
    <property type="match status" value="1"/>
</dbReference>
<protein>
    <recommendedName>
        <fullName evidence="17">Acyl-coenzyme A thioesterase THEM4</fullName>
        <ecNumber evidence="16">3.1.2.2</ecNumber>
    </recommendedName>
    <alternativeName>
        <fullName evidence="18">Thioesterase superfamily member 4</fullName>
    </alternativeName>
</protein>
<name>A0A1I3U017_9ACTN</name>
<comment type="catalytic activity">
    <reaction evidence="22">
        <text>dodecanoyl-CoA + H2O = dodecanoate + CoA + H(+)</text>
        <dbReference type="Rhea" id="RHEA:30135"/>
        <dbReference type="ChEBI" id="CHEBI:15377"/>
        <dbReference type="ChEBI" id="CHEBI:15378"/>
        <dbReference type="ChEBI" id="CHEBI:18262"/>
        <dbReference type="ChEBI" id="CHEBI:57287"/>
        <dbReference type="ChEBI" id="CHEBI:57375"/>
    </reaction>
    <physiologicalReaction direction="left-to-right" evidence="22">
        <dbReference type="Rhea" id="RHEA:30136"/>
    </physiologicalReaction>
</comment>
<dbReference type="InterPro" id="IPR006683">
    <property type="entry name" value="Thioestr_dom"/>
</dbReference>
<sequence>MTTDLAPTEDADAVLAALAVLTGRARELVDAVVLTDVPQREIAAVAAELATLTERLRARTRTSPQPFEIGPDGVPRHAGNAVTGSANPHALPLVVQTTPERTARAELTFRPTHEGPPASVHGGISAMILDHLLGHAVAVAGVAGMTGTLTVRYLRRVPYGEPLVATAEYTRSEGRKSWSEGRIALPDGTPLVEATGLFVTPREWVENPLRG</sequence>
<comment type="catalytic activity">
    <reaction evidence="14">
        <text>(9Z)-octadecenoyl-CoA + H2O = (9Z)-octadecenoate + CoA + H(+)</text>
        <dbReference type="Rhea" id="RHEA:40139"/>
        <dbReference type="ChEBI" id="CHEBI:15377"/>
        <dbReference type="ChEBI" id="CHEBI:15378"/>
        <dbReference type="ChEBI" id="CHEBI:30823"/>
        <dbReference type="ChEBI" id="CHEBI:57287"/>
        <dbReference type="ChEBI" id="CHEBI:57387"/>
    </reaction>
    <physiologicalReaction direction="left-to-right" evidence="14">
        <dbReference type="Rhea" id="RHEA:40140"/>
    </physiologicalReaction>
</comment>
<evidence type="ECO:0000256" key="2">
    <source>
        <dbReference type="ARBA" id="ARBA00004496"/>
    </source>
</evidence>
<keyword evidence="7" id="KW-0378">Hydrolase</keyword>
<keyword evidence="5" id="KW-0963">Cytoplasm</keyword>
<proteinExistence type="inferred from homology"/>
<evidence type="ECO:0000256" key="8">
    <source>
        <dbReference type="ARBA" id="ARBA00022832"/>
    </source>
</evidence>
<evidence type="ECO:0000313" key="26">
    <source>
        <dbReference type="Proteomes" id="UP000199111"/>
    </source>
</evidence>
<dbReference type="InterPro" id="IPR029069">
    <property type="entry name" value="HotDog_dom_sf"/>
</dbReference>
<evidence type="ECO:0000256" key="17">
    <source>
        <dbReference type="ARBA" id="ARBA00040123"/>
    </source>
</evidence>
<evidence type="ECO:0000256" key="7">
    <source>
        <dbReference type="ARBA" id="ARBA00022801"/>
    </source>
</evidence>
<dbReference type="AlphaFoldDB" id="A0A1I3U017"/>
<comment type="catalytic activity">
    <reaction evidence="19">
        <text>octanoyl-CoA + H2O = octanoate + CoA + H(+)</text>
        <dbReference type="Rhea" id="RHEA:30143"/>
        <dbReference type="ChEBI" id="CHEBI:15377"/>
        <dbReference type="ChEBI" id="CHEBI:15378"/>
        <dbReference type="ChEBI" id="CHEBI:25646"/>
        <dbReference type="ChEBI" id="CHEBI:57287"/>
        <dbReference type="ChEBI" id="CHEBI:57386"/>
    </reaction>
    <physiologicalReaction direction="left-to-right" evidence="19">
        <dbReference type="Rhea" id="RHEA:30144"/>
    </physiologicalReaction>
</comment>
<dbReference type="Proteomes" id="UP000199111">
    <property type="component" value="Unassembled WGS sequence"/>
</dbReference>
<dbReference type="RefSeq" id="WP_093888331.1">
    <property type="nucleotide sequence ID" value="NZ_FOQY01000012.1"/>
</dbReference>
<reference evidence="26" key="1">
    <citation type="submission" date="2016-10" db="EMBL/GenBank/DDBJ databases">
        <authorList>
            <person name="Varghese N."/>
            <person name="Submissions S."/>
        </authorList>
    </citation>
    <scope>NUCLEOTIDE SEQUENCE [LARGE SCALE GENOMIC DNA]</scope>
    <source>
        <strain evidence="26">CGMCC 4.2126</strain>
    </source>
</reference>
<evidence type="ECO:0000256" key="5">
    <source>
        <dbReference type="ARBA" id="ARBA00022490"/>
    </source>
</evidence>
<evidence type="ECO:0000259" key="24">
    <source>
        <dbReference type="Pfam" id="PF03061"/>
    </source>
</evidence>
<comment type="similarity">
    <text evidence="15">Belongs to the THEM4/THEM5 thioesterase family.</text>
</comment>
<keyword evidence="8" id="KW-0276">Fatty acid metabolism</keyword>
<dbReference type="PANTHER" id="PTHR12418:SF19">
    <property type="entry name" value="ACYL-COENZYME A THIOESTERASE THEM4"/>
    <property type="match status" value="1"/>
</dbReference>
<dbReference type="PANTHER" id="PTHR12418">
    <property type="entry name" value="ACYL-COENZYME A THIOESTERASE THEM4"/>
    <property type="match status" value="1"/>
</dbReference>
<dbReference type="GeneID" id="96299563"/>
<evidence type="ECO:0000256" key="15">
    <source>
        <dbReference type="ARBA" id="ARBA00038456"/>
    </source>
</evidence>
<comment type="catalytic activity">
    <reaction evidence="13">
        <text>(5Z,8Z,11Z,14Z)-eicosatetraenoyl-CoA + H2O = (5Z,8Z,11Z,14Z)-eicosatetraenoate + CoA + H(+)</text>
        <dbReference type="Rhea" id="RHEA:40151"/>
        <dbReference type="ChEBI" id="CHEBI:15377"/>
        <dbReference type="ChEBI" id="CHEBI:15378"/>
        <dbReference type="ChEBI" id="CHEBI:32395"/>
        <dbReference type="ChEBI" id="CHEBI:57287"/>
        <dbReference type="ChEBI" id="CHEBI:57368"/>
    </reaction>
    <physiologicalReaction direction="left-to-right" evidence="13">
        <dbReference type="Rhea" id="RHEA:40152"/>
    </physiologicalReaction>
</comment>
<evidence type="ECO:0000256" key="14">
    <source>
        <dbReference type="ARBA" id="ARBA00037002"/>
    </source>
</evidence>
<accession>A0A1I3U017</accession>
<keyword evidence="12" id="KW-0966">Cell projection</keyword>
<keyword evidence="10" id="KW-0443">Lipid metabolism</keyword>
<keyword evidence="9" id="KW-0809">Transit peptide</keyword>
<evidence type="ECO:0000256" key="6">
    <source>
        <dbReference type="ARBA" id="ARBA00022703"/>
    </source>
</evidence>
<evidence type="ECO:0000256" key="1">
    <source>
        <dbReference type="ARBA" id="ARBA00004170"/>
    </source>
</evidence>
<dbReference type="InterPro" id="IPR052365">
    <property type="entry name" value="THEM4/THEM5_acyl-CoA_thioest"/>
</dbReference>
<comment type="subcellular location">
    <subcellularLocation>
        <location evidence="3">Cell projection</location>
        <location evidence="3">Ruffle membrane</location>
    </subcellularLocation>
    <subcellularLocation>
        <location evidence="2">Cytoplasm</location>
    </subcellularLocation>
    <subcellularLocation>
        <location evidence="1">Membrane</location>
        <topology evidence="1">Peripheral membrane protein</topology>
    </subcellularLocation>
</comment>
<evidence type="ECO:0000256" key="21">
    <source>
        <dbReference type="ARBA" id="ARBA00047969"/>
    </source>
</evidence>
<keyword evidence="26" id="KW-1185">Reference proteome</keyword>
<dbReference type="EC" id="3.1.2.2" evidence="16"/>
<gene>
    <name evidence="25" type="ORF">SAMN05216275_11254</name>
</gene>
<dbReference type="GO" id="GO:0016787">
    <property type="term" value="F:hydrolase activity"/>
    <property type="evidence" value="ECO:0007669"/>
    <property type="project" value="UniProtKB-KW"/>
</dbReference>
<evidence type="ECO:0000256" key="13">
    <source>
        <dbReference type="ARBA" id="ARBA00035852"/>
    </source>
</evidence>
<comment type="catalytic activity">
    <reaction evidence="20">
        <text>hexadecanoyl-CoA + H2O = hexadecanoate + CoA + H(+)</text>
        <dbReference type="Rhea" id="RHEA:16645"/>
        <dbReference type="ChEBI" id="CHEBI:7896"/>
        <dbReference type="ChEBI" id="CHEBI:15377"/>
        <dbReference type="ChEBI" id="CHEBI:15378"/>
        <dbReference type="ChEBI" id="CHEBI:57287"/>
        <dbReference type="ChEBI" id="CHEBI:57379"/>
        <dbReference type="EC" id="3.1.2.2"/>
    </reaction>
    <physiologicalReaction direction="left-to-right" evidence="20">
        <dbReference type="Rhea" id="RHEA:16646"/>
    </physiologicalReaction>
</comment>
<dbReference type="GO" id="GO:0006631">
    <property type="term" value="P:fatty acid metabolic process"/>
    <property type="evidence" value="ECO:0007669"/>
    <property type="project" value="UniProtKB-KW"/>
</dbReference>
<dbReference type="Pfam" id="PF03061">
    <property type="entry name" value="4HBT"/>
    <property type="match status" value="1"/>
</dbReference>
<evidence type="ECO:0000256" key="20">
    <source>
        <dbReference type="ARBA" id="ARBA00047734"/>
    </source>
</evidence>
<feature type="domain" description="Thioesterase" evidence="24">
    <location>
        <begin position="120"/>
        <end position="174"/>
    </location>
</feature>
<evidence type="ECO:0000256" key="9">
    <source>
        <dbReference type="ARBA" id="ARBA00022946"/>
    </source>
</evidence>
<evidence type="ECO:0000256" key="4">
    <source>
        <dbReference type="ARBA" id="ARBA00022475"/>
    </source>
</evidence>
<comment type="catalytic activity">
    <reaction evidence="21">
        <text>decanoyl-CoA + H2O = decanoate + CoA + H(+)</text>
        <dbReference type="Rhea" id="RHEA:40059"/>
        <dbReference type="ChEBI" id="CHEBI:15377"/>
        <dbReference type="ChEBI" id="CHEBI:15378"/>
        <dbReference type="ChEBI" id="CHEBI:27689"/>
        <dbReference type="ChEBI" id="CHEBI:57287"/>
        <dbReference type="ChEBI" id="CHEBI:61430"/>
    </reaction>
    <physiologicalReaction direction="left-to-right" evidence="21">
        <dbReference type="Rhea" id="RHEA:40060"/>
    </physiologicalReaction>
</comment>
<evidence type="ECO:0000256" key="11">
    <source>
        <dbReference type="ARBA" id="ARBA00023136"/>
    </source>
</evidence>
<evidence type="ECO:0000256" key="23">
    <source>
        <dbReference type="ARBA" id="ARBA00048180"/>
    </source>
</evidence>
<evidence type="ECO:0000256" key="19">
    <source>
        <dbReference type="ARBA" id="ARBA00047588"/>
    </source>
</evidence>
<evidence type="ECO:0000256" key="16">
    <source>
        <dbReference type="ARBA" id="ARBA00038848"/>
    </source>
</evidence>
<evidence type="ECO:0000256" key="12">
    <source>
        <dbReference type="ARBA" id="ARBA00023273"/>
    </source>
</evidence>
<keyword evidence="11" id="KW-0472">Membrane</keyword>
<dbReference type="CDD" id="cd03443">
    <property type="entry name" value="PaaI_thioesterase"/>
    <property type="match status" value="1"/>
</dbReference>
<keyword evidence="4" id="KW-1003">Cell membrane</keyword>
<keyword evidence="6" id="KW-0053">Apoptosis</keyword>
<organism evidence="25 26">
    <name type="scientific">Streptosporangium canum</name>
    <dbReference type="NCBI Taxonomy" id="324952"/>
    <lineage>
        <taxon>Bacteria</taxon>
        <taxon>Bacillati</taxon>
        <taxon>Actinomycetota</taxon>
        <taxon>Actinomycetes</taxon>
        <taxon>Streptosporangiales</taxon>
        <taxon>Streptosporangiaceae</taxon>
        <taxon>Streptosporangium</taxon>
    </lineage>
</organism>
<evidence type="ECO:0000256" key="18">
    <source>
        <dbReference type="ARBA" id="ARBA00043210"/>
    </source>
</evidence>
<evidence type="ECO:0000256" key="10">
    <source>
        <dbReference type="ARBA" id="ARBA00023098"/>
    </source>
</evidence>
<dbReference type="GO" id="GO:0016020">
    <property type="term" value="C:membrane"/>
    <property type="evidence" value="ECO:0007669"/>
    <property type="project" value="UniProtKB-SubCell"/>
</dbReference>
<dbReference type="SUPFAM" id="SSF54637">
    <property type="entry name" value="Thioesterase/thiol ester dehydrase-isomerase"/>
    <property type="match status" value="1"/>
</dbReference>